<evidence type="ECO:0000259" key="1">
    <source>
        <dbReference type="PROSITE" id="PS51199"/>
    </source>
</evidence>
<dbReference type="SUPFAM" id="SSF52540">
    <property type="entry name" value="P-loop containing nucleoside triphosphate hydrolases"/>
    <property type="match status" value="1"/>
</dbReference>
<gene>
    <name evidence="2" type="ORF">MNODULE_03785</name>
</gene>
<dbReference type="Proteomes" id="UP000534783">
    <property type="component" value="Unassembled WGS sequence"/>
</dbReference>
<dbReference type="GO" id="GO:0005524">
    <property type="term" value="F:ATP binding"/>
    <property type="evidence" value="ECO:0007669"/>
    <property type="project" value="InterPro"/>
</dbReference>
<dbReference type="InterPro" id="IPR014820">
    <property type="entry name" value="PriCT_1"/>
</dbReference>
<dbReference type="SUPFAM" id="SSF56747">
    <property type="entry name" value="Prim-pol domain"/>
    <property type="match status" value="1"/>
</dbReference>
<dbReference type="Pfam" id="PF03796">
    <property type="entry name" value="DnaB_C"/>
    <property type="match status" value="1"/>
</dbReference>
<dbReference type="PROSITE" id="PS51199">
    <property type="entry name" value="SF4_HELICASE"/>
    <property type="match status" value="1"/>
</dbReference>
<dbReference type="SMART" id="SM00942">
    <property type="entry name" value="PriCT_1"/>
    <property type="match status" value="1"/>
</dbReference>
<feature type="domain" description="SF4 helicase" evidence="1">
    <location>
        <begin position="276"/>
        <end position="541"/>
    </location>
</feature>
<dbReference type="Pfam" id="PF08708">
    <property type="entry name" value="PriCT_1"/>
    <property type="match status" value="1"/>
</dbReference>
<dbReference type="GO" id="GO:0006260">
    <property type="term" value="P:DNA replication"/>
    <property type="evidence" value="ECO:0007669"/>
    <property type="project" value="InterPro"/>
</dbReference>
<keyword evidence="3" id="KW-1185">Reference proteome</keyword>
<dbReference type="SMART" id="SM00943">
    <property type="entry name" value="Prim-Pol"/>
    <property type="match status" value="1"/>
</dbReference>
<dbReference type="EMBL" id="VTOW01000001">
    <property type="protein sequence ID" value="NKE69867.1"/>
    <property type="molecule type" value="Genomic_DNA"/>
</dbReference>
<sequence length="543" mass="60965">MAFLEEAKKYLLRGWSVVPLEAKGKKPLISWKEYQERQATVNEIESWFKWENNIGIVTGKISGITVIDCDSPAAIDLASKKGLPTCPTVKTGKGYHFYYAYEPGVGNFQKRDDLPGIDLRGDGGFVVAPPSIHPSGAVYSWEGETRDLPPLPKWILRDGERKSSPGTFTDYFQGAQLGSRNDTLARMTGFLAKNIPYQDALEFALVWNTKNNPPLPHDEIERTVLSIYRLEGIARAKKAEEPAAPTAGPVIEDEEENAKEVLEIDDLSDGIDSMYEEGLPPGESTGWKTLDPHYTVHPGQITIVTGIPGHGKSEFIDALMVNLVTAKQWKFAIFSAESKPDRHSVGLIEKFVGMPFGKGPSQRMDKLRVEAGKEFLRGRFFFLEPSEKHTTLDWIIEQAGILVAQKGINGLLIDPWNELEHKRSNGVSETEYISQSLSKLRRFRRRTNVHVFLVAHPQKLNRDSKGNYPVPTLYDISGSAHWRNKADSGVCVWRDVAQERSTQITKIYIQKIKTKETGKVGVVDLIYDRVTGRYSDKPWDHGL</sequence>
<dbReference type="InterPro" id="IPR027032">
    <property type="entry name" value="Twinkle-like"/>
</dbReference>
<dbReference type="AlphaFoldDB" id="A0A7X6DMB3"/>
<dbReference type="CDD" id="cd04859">
    <property type="entry name" value="Prim_Pol"/>
    <property type="match status" value="1"/>
</dbReference>
<evidence type="ECO:0000313" key="2">
    <source>
        <dbReference type="EMBL" id="NKE69867.1"/>
    </source>
</evidence>
<dbReference type="GO" id="GO:0043139">
    <property type="term" value="F:5'-3' DNA helicase activity"/>
    <property type="evidence" value="ECO:0007669"/>
    <property type="project" value="InterPro"/>
</dbReference>
<dbReference type="PANTHER" id="PTHR12873">
    <property type="entry name" value="T7-LIKE MITOCHONDRIAL DNA HELICASE"/>
    <property type="match status" value="1"/>
</dbReference>
<evidence type="ECO:0000313" key="3">
    <source>
        <dbReference type="Proteomes" id="UP000534783"/>
    </source>
</evidence>
<organism evidence="2 3">
    <name type="scientific">Candidatus Manganitrophus noduliformans</name>
    <dbReference type="NCBI Taxonomy" id="2606439"/>
    <lineage>
        <taxon>Bacteria</taxon>
        <taxon>Pseudomonadati</taxon>
        <taxon>Nitrospirota</taxon>
        <taxon>Nitrospiria</taxon>
        <taxon>Candidatus Troglogloeales</taxon>
        <taxon>Candidatus Manganitrophaceae</taxon>
        <taxon>Candidatus Manganitrophus</taxon>
    </lineage>
</organism>
<reference evidence="2 3" key="1">
    <citation type="journal article" date="2020" name="Nature">
        <title>Bacterial chemolithoautotrophy via manganese oxidation.</title>
        <authorList>
            <person name="Yu H."/>
            <person name="Leadbetter J.R."/>
        </authorList>
    </citation>
    <scope>NUCLEOTIDE SEQUENCE [LARGE SCALE GENOMIC DNA]</scope>
    <source>
        <strain evidence="2 3">Mn-1</strain>
    </source>
</reference>
<dbReference type="Gene3D" id="3.40.50.300">
    <property type="entry name" value="P-loop containing nucleotide triphosphate hydrolases"/>
    <property type="match status" value="1"/>
</dbReference>
<dbReference type="InterPro" id="IPR027417">
    <property type="entry name" value="P-loop_NTPase"/>
</dbReference>
<dbReference type="Gene3D" id="3.30.720.160">
    <property type="entry name" value="Bifunctional DNA primase/polymerase, N-terminal"/>
    <property type="match status" value="1"/>
</dbReference>
<dbReference type="InterPro" id="IPR015330">
    <property type="entry name" value="DNA_primase/pol_bifunc_N"/>
</dbReference>
<dbReference type="Pfam" id="PF09250">
    <property type="entry name" value="Prim-Pol"/>
    <property type="match status" value="1"/>
</dbReference>
<accession>A0A7X6DMB3</accession>
<dbReference type="PANTHER" id="PTHR12873:SF0">
    <property type="entry name" value="TWINKLE MTDNA HELICASE"/>
    <property type="match status" value="1"/>
</dbReference>
<dbReference type="RefSeq" id="WP_168058150.1">
    <property type="nucleotide sequence ID" value="NZ_VTOW01000001.1"/>
</dbReference>
<name>A0A7X6DMB3_9BACT</name>
<dbReference type="InterPro" id="IPR007694">
    <property type="entry name" value="DNA_helicase_DnaB-like_C"/>
</dbReference>
<protein>
    <submittedName>
        <fullName evidence="2">AAA family ATPase</fullName>
    </submittedName>
</protein>
<comment type="caution">
    <text evidence="2">The sequence shown here is derived from an EMBL/GenBank/DDBJ whole genome shotgun (WGS) entry which is preliminary data.</text>
</comment>
<dbReference type="GO" id="GO:0003697">
    <property type="term" value="F:single-stranded DNA binding"/>
    <property type="evidence" value="ECO:0007669"/>
    <property type="project" value="InterPro"/>
</dbReference>
<proteinExistence type="predicted"/>